<evidence type="ECO:0000313" key="1">
    <source>
        <dbReference type="EMBL" id="MCD9646594.1"/>
    </source>
</evidence>
<reference evidence="1 2" key="1">
    <citation type="journal article" date="2021" name="BMC Genomics">
        <title>Datura genome reveals duplications of psychoactive alkaloid biosynthetic genes and high mutation rate following tissue culture.</title>
        <authorList>
            <person name="Rajewski A."/>
            <person name="Carter-House D."/>
            <person name="Stajich J."/>
            <person name="Litt A."/>
        </authorList>
    </citation>
    <scope>NUCLEOTIDE SEQUENCE [LARGE SCALE GENOMIC DNA]</scope>
    <source>
        <strain evidence="1">AR-01</strain>
    </source>
</reference>
<name>A0ABS8VIQ4_DATST</name>
<gene>
    <name evidence="1" type="ORF">HAX54_036575</name>
</gene>
<dbReference type="EMBL" id="JACEIK010004858">
    <property type="protein sequence ID" value="MCD9646594.1"/>
    <property type="molecule type" value="Genomic_DNA"/>
</dbReference>
<protein>
    <submittedName>
        <fullName evidence="1">Uncharacterized protein</fullName>
    </submittedName>
</protein>
<accession>A0ABS8VIQ4</accession>
<feature type="non-terminal residue" evidence="1">
    <location>
        <position position="109"/>
    </location>
</feature>
<comment type="caution">
    <text evidence="1">The sequence shown here is derived from an EMBL/GenBank/DDBJ whole genome shotgun (WGS) entry which is preliminary data.</text>
</comment>
<proteinExistence type="predicted"/>
<keyword evidence="2" id="KW-1185">Reference proteome</keyword>
<dbReference type="Proteomes" id="UP000823775">
    <property type="component" value="Unassembled WGS sequence"/>
</dbReference>
<evidence type="ECO:0000313" key="2">
    <source>
        <dbReference type="Proteomes" id="UP000823775"/>
    </source>
</evidence>
<organism evidence="1 2">
    <name type="scientific">Datura stramonium</name>
    <name type="common">Jimsonweed</name>
    <name type="synonym">Common thornapple</name>
    <dbReference type="NCBI Taxonomy" id="4076"/>
    <lineage>
        <taxon>Eukaryota</taxon>
        <taxon>Viridiplantae</taxon>
        <taxon>Streptophyta</taxon>
        <taxon>Embryophyta</taxon>
        <taxon>Tracheophyta</taxon>
        <taxon>Spermatophyta</taxon>
        <taxon>Magnoliopsida</taxon>
        <taxon>eudicotyledons</taxon>
        <taxon>Gunneridae</taxon>
        <taxon>Pentapetalae</taxon>
        <taxon>asterids</taxon>
        <taxon>lamiids</taxon>
        <taxon>Solanales</taxon>
        <taxon>Solanaceae</taxon>
        <taxon>Solanoideae</taxon>
        <taxon>Datureae</taxon>
        <taxon>Datura</taxon>
    </lineage>
</organism>
<sequence>MGHASDNGNVDGFMDIEDESVVYFYRSLDSSNKTIINNLAGGALMDQTFKFGKIFLEKAARQNRAWGVWGAISTNMLEEWERKGEIRDKKMAAIMELPKILSRQVMETK</sequence>